<proteinExistence type="predicted"/>
<accession>E2PZA2</accession>
<keyword evidence="1" id="KW-0449">Lipoprotein</keyword>
<reference evidence="1 2" key="1">
    <citation type="journal article" date="2010" name="Genome Biol. Evol.">
        <title>The sequence of a 1.8-mb bacterial linear plasmid reveals a rich evolutionary reservoir of secondary metabolic pathways.</title>
        <authorList>
            <person name="Medema M.H."/>
            <person name="Trefzer A."/>
            <person name="Kovalchuk A."/>
            <person name="van den Berg M."/>
            <person name="Mueller U."/>
            <person name="Heijne W."/>
            <person name="Wu L."/>
            <person name="Alam M.T."/>
            <person name="Ronning C.M."/>
            <person name="Nierman W.C."/>
            <person name="Bovenberg R.A.L."/>
            <person name="Breitling R."/>
            <person name="Takano E."/>
        </authorList>
    </citation>
    <scope>NUCLEOTIDE SEQUENCE [LARGE SCALE GENOMIC DNA]</scope>
    <source>
        <strain evidence="2">ATCC 27064 / DSM 738 / JCM 4710 / NBRC 13307 / NCIMB 12785 / NRRL 3585 / VKM Ac-602</strain>
    </source>
</reference>
<dbReference type="RefSeq" id="WP_003962535.1">
    <property type="nucleotide sequence ID" value="NZ_CM000913.1"/>
</dbReference>
<dbReference type="Proteomes" id="UP000002357">
    <property type="component" value="Chromosome"/>
</dbReference>
<protein>
    <submittedName>
        <fullName evidence="1">Putative lipoprotein</fullName>
    </submittedName>
</protein>
<keyword evidence="2" id="KW-1185">Reference proteome</keyword>
<sequence length="46" mass="5068">MFIEPLPRRAALYPCSTRACTRPDGTLGPVLDDSGRVIEDQADTVY</sequence>
<evidence type="ECO:0000313" key="2">
    <source>
        <dbReference type="Proteomes" id="UP000002357"/>
    </source>
</evidence>
<dbReference type="GeneID" id="93734615"/>
<evidence type="ECO:0000313" key="1">
    <source>
        <dbReference type="EMBL" id="EFG10363.1"/>
    </source>
</evidence>
<dbReference type="EMBL" id="CM000913">
    <property type="protein sequence ID" value="EFG10363.1"/>
    <property type="molecule type" value="Genomic_DNA"/>
</dbReference>
<name>E2PZA2_STRCL</name>
<organism evidence="1 2">
    <name type="scientific">Streptomyces clavuligerus</name>
    <dbReference type="NCBI Taxonomy" id="1901"/>
    <lineage>
        <taxon>Bacteria</taxon>
        <taxon>Bacillati</taxon>
        <taxon>Actinomycetota</taxon>
        <taxon>Actinomycetes</taxon>
        <taxon>Kitasatosporales</taxon>
        <taxon>Streptomycetaceae</taxon>
        <taxon>Streptomyces</taxon>
    </lineage>
</organism>
<gene>
    <name evidence="1" type="ORF">SCLAV_5290</name>
</gene>
<dbReference type="AlphaFoldDB" id="E2PZA2"/>